<gene>
    <name evidence="2" type="ORF">PAXINDRAFT_181934</name>
</gene>
<evidence type="ECO:0008006" key="4">
    <source>
        <dbReference type="Google" id="ProtNLM"/>
    </source>
</evidence>
<accession>A0A0C9TTD2</accession>
<sequence length="299" mass="32106">MKLSSISFALVLALFPRHGTSSPHNRRDSSTPTEEQILNFALTLEHLEDAFYTQGIQKYSQEDFLAENLPTWARGRWTQIAEHEATHVSFLHSVLGHQAVKPCTYKFPDTDVTSFAAVSFMLETVGVSAYSGALKYLTSADTIASSGAILAVEARQSAWINSAVQRANPWNTAFDTPLGFNQVFTLASAVIVSCPSTNMPLPVKAFPALTFPANARPGQTVQISYNASSTSDEVYVGFIAGLGATIVPLDCDNKVTIPADLEGVVFGIVISSNTTIADDVTVAGPAFLSFDFNSQGQSI</sequence>
<dbReference type="SUPFAM" id="SSF47240">
    <property type="entry name" value="Ferritin-like"/>
    <property type="match status" value="1"/>
</dbReference>
<organism evidence="2 3">
    <name type="scientific">Paxillus involutus ATCC 200175</name>
    <dbReference type="NCBI Taxonomy" id="664439"/>
    <lineage>
        <taxon>Eukaryota</taxon>
        <taxon>Fungi</taxon>
        <taxon>Dikarya</taxon>
        <taxon>Basidiomycota</taxon>
        <taxon>Agaricomycotina</taxon>
        <taxon>Agaricomycetes</taxon>
        <taxon>Agaricomycetidae</taxon>
        <taxon>Boletales</taxon>
        <taxon>Paxilineae</taxon>
        <taxon>Paxillaceae</taxon>
        <taxon>Paxillus</taxon>
    </lineage>
</organism>
<dbReference type="InterPro" id="IPR009078">
    <property type="entry name" value="Ferritin-like_SF"/>
</dbReference>
<keyword evidence="1" id="KW-0732">Signal</keyword>
<evidence type="ECO:0000313" key="3">
    <source>
        <dbReference type="Proteomes" id="UP000053647"/>
    </source>
</evidence>
<dbReference type="Pfam" id="PF13668">
    <property type="entry name" value="Ferritin_2"/>
    <property type="match status" value="1"/>
</dbReference>
<keyword evidence="3" id="KW-1185">Reference proteome</keyword>
<proteinExistence type="predicted"/>
<reference evidence="3" key="2">
    <citation type="submission" date="2015-01" db="EMBL/GenBank/DDBJ databases">
        <title>Evolutionary Origins and Diversification of the Mycorrhizal Mutualists.</title>
        <authorList>
            <consortium name="DOE Joint Genome Institute"/>
            <consortium name="Mycorrhizal Genomics Consortium"/>
            <person name="Kohler A."/>
            <person name="Kuo A."/>
            <person name="Nagy L.G."/>
            <person name="Floudas D."/>
            <person name="Copeland A."/>
            <person name="Barry K.W."/>
            <person name="Cichocki N."/>
            <person name="Veneault-Fourrey C."/>
            <person name="LaButti K."/>
            <person name="Lindquist E.A."/>
            <person name="Lipzen A."/>
            <person name="Lundell T."/>
            <person name="Morin E."/>
            <person name="Murat C."/>
            <person name="Riley R."/>
            <person name="Ohm R."/>
            <person name="Sun H."/>
            <person name="Tunlid A."/>
            <person name="Henrissat B."/>
            <person name="Grigoriev I.V."/>
            <person name="Hibbett D.S."/>
            <person name="Martin F."/>
        </authorList>
    </citation>
    <scope>NUCLEOTIDE SEQUENCE [LARGE SCALE GENOMIC DNA]</scope>
    <source>
        <strain evidence="3">ATCC 200175</strain>
    </source>
</reference>
<feature type="signal peptide" evidence="1">
    <location>
        <begin position="1"/>
        <end position="21"/>
    </location>
</feature>
<reference evidence="2 3" key="1">
    <citation type="submission" date="2014-06" db="EMBL/GenBank/DDBJ databases">
        <authorList>
            <consortium name="DOE Joint Genome Institute"/>
            <person name="Kuo A."/>
            <person name="Kohler A."/>
            <person name="Nagy L.G."/>
            <person name="Floudas D."/>
            <person name="Copeland A."/>
            <person name="Barry K.W."/>
            <person name="Cichocki N."/>
            <person name="Veneault-Fourrey C."/>
            <person name="LaButti K."/>
            <person name="Lindquist E.A."/>
            <person name="Lipzen A."/>
            <person name="Lundell T."/>
            <person name="Morin E."/>
            <person name="Murat C."/>
            <person name="Sun H."/>
            <person name="Tunlid A."/>
            <person name="Henrissat B."/>
            <person name="Grigoriev I.V."/>
            <person name="Hibbett D.S."/>
            <person name="Martin F."/>
            <person name="Nordberg H.P."/>
            <person name="Cantor M.N."/>
            <person name="Hua S.X."/>
        </authorList>
    </citation>
    <scope>NUCLEOTIDE SEQUENCE [LARGE SCALE GENOMIC DNA]</scope>
    <source>
        <strain evidence="2 3">ATCC 200175</strain>
    </source>
</reference>
<dbReference type="PANTHER" id="PTHR38705">
    <property type="entry name" value="PROTEIN RDS1"/>
    <property type="match status" value="1"/>
</dbReference>
<dbReference type="PANTHER" id="PTHR38705:SF1">
    <property type="entry name" value="PROTEIN RDS1"/>
    <property type="match status" value="1"/>
</dbReference>
<name>A0A0C9TTD2_PAXIN</name>
<dbReference type="Proteomes" id="UP000053647">
    <property type="component" value="Unassembled WGS sequence"/>
</dbReference>
<dbReference type="EMBL" id="KN819387">
    <property type="protein sequence ID" value="KIJ11102.1"/>
    <property type="molecule type" value="Genomic_DNA"/>
</dbReference>
<dbReference type="HOGENOM" id="CLU_029630_0_0_1"/>
<evidence type="ECO:0000313" key="2">
    <source>
        <dbReference type="EMBL" id="KIJ11102.1"/>
    </source>
</evidence>
<dbReference type="OrthoDB" id="2098436at2759"/>
<protein>
    <recommendedName>
        <fullName evidence="4">Protein rds1</fullName>
    </recommendedName>
</protein>
<evidence type="ECO:0000256" key="1">
    <source>
        <dbReference type="SAM" id="SignalP"/>
    </source>
</evidence>
<dbReference type="InterPro" id="IPR039254">
    <property type="entry name" value="Rds1"/>
</dbReference>
<dbReference type="AlphaFoldDB" id="A0A0C9TTD2"/>
<feature type="chain" id="PRO_5002213935" description="Protein rds1" evidence="1">
    <location>
        <begin position="22"/>
        <end position="299"/>
    </location>
</feature>